<dbReference type="GO" id="GO:0008757">
    <property type="term" value="F:S-adenosylmethionine-dependent methyltransferase activity"/>
    <property type="evidence" value="ECO:0007669"/>
    <property type="project" value="InterPro"/>
</dbReference>
<dbReference type="OrthoDB" id="10027013at2759"/>
<reference evidence="2 3" key="1">
    <citation type="journal article" date="2019" name="Plant Biotechnol. J.">
        <title>The red bayberry genome and genetic basis of sex determination.</title>
        <authorList>
            <person name="Jia H.M."/>
            <person name="Jia H.J."/>
            <person name="Cai Q.L."/>
            <person name="Wang Y."/>
            <person name="Zhao H.B."/>
            <person name="Yang W.F."/>
            <person name="Wang G.Y."/>
            <person name="Li Y.H."/>
            <person name="Zhan D.L."/>
            <person name="Shen Y.T."/>
            <person name="Niu Q.F."/>
            <person name="Chang L."/>
            <person name="Qiu J."/>
            <person name="Zhao L."/>
            <person name="Xie H.B."/>
            <person name="Fu W.Y."/>
            <person name="Jin J."/>
            <person name="Li X.W."/>
            <person name="Jiao Y."/>
            <person name="Zhou C.C."/>
            <person name="Tu T."/>
            <person name="Chai C.Y."/>
            <person name="Gao J.L."/>
            <person name="Fan L.J."/>
            <person name="van de Weg E."/>
            <person name="Wang J.Y."/>
            <person name="Gao Z.S."/>
        </authorList>
    </citation>
    <scope>NUCLEOTIDE SEQUENCE [LARGE SCALE GENOMIC DNA]</scope>
    <source>
        <tissue evidence="2">Leaves</tissue>
    </source>
</reference>
<keyword evidence="3" id="KW-1185">Reference proteome</keyword>
<protein>
    <recommendedName>
        <fullName evidence="1">Methyltransferase type 11 domain-containing protein</fullName>
    </recommendedName>
</protein>
<accession>A0A6A1VCP6</accession>
<proteinExistence type="predicted"/>
<dbReference type="PANTHER" id="PTHR44575">
    <property type="entry name" value="OS01G0589200 PROTEIN"/>
    <property type="match status" value="1"/>
</dbReference>
<comment type="caution">
    <text evidence="2">The sequence shown here is derived from an EMBL/GenBank/DDBJ whole genome shotgun (WGS) entry which is preliminary data.</text>
</comment>
<dbReference type="AlphaFoldDB" id="A0A6A1VCP6"/>
<evidence type="ECO:0000313" key="3">
    <source>
        <dbReference type="Proteomes" id="UP000516437"/>
    </source>
</evidence>
<dbReference type="EMBL" id="RXIC02000024">
    <property type="protein sequence ID" value="KAB1210523.1"/>
    <property type="molecule type" value="Genomic_DNA"/>
</dbReference>
<sequence>MASLFDKQAEVYIHGRPTYPSDWYAKLAALTPHHSLAWDVGTGNGQAAIGVAEHYEEVVGTDVSEAQLKFAMPHPRVRYLRTSQSITDDELVTLIGGENSVDLVTVSQAVHWFDLPKFYANVTRLLRKPGGVIAVWGYNNVVVAEHYEEVVGTDVSEAQLKFAMPHPRVRYLRTSQSITDDELVTLIGGENSVDLVTVSQAVHWFDLPKFYANVTRLLRKPGGVIAVWGYNNVVVSPSFDPLLKRFHDTTLPYWNPNIQYVFDGYETLPFPFESVGSGSEAKPLLLDVPKQLSFEEFSKLLRSWSAVIQPRTMVLICYPKQWLKS</sequence>
<dbReference type="PANTHER" id="PTHR44575:SF2">
    <property type="entry name" value="OS01G0589200 PROTEIN"/>
    <property type="match status" value="1"/>
</dbReference>
<dbReference type="Gene3D" id="3.40.50.150">
    <property type="entry name" value="Vaccinia Virus protein VP39"/>
    <property type="match status" value="2"/>
</dbReference>
<evidence type="ECO:0000313" key="2">
    <source>
        <dbReference type="EMBL" id="KAB1210523.1"/>
    </source>
</evidence>
<dbReference type="Pfam" id="PF08241">
    <property type="entry name" value="Methyltransf_11"/>
    <property type="match status" value="2"/>
</dbReference>
<feature type="domain" description="Methyltransferase type 11" evidence="1">
    <location>
        <begin position="39"/>
        <end position="134"/>
    </location>
</feature>
<name>A0A6A1VCP6_9ROSI</name>
<organism evidence="2 3">
    <name type="scientific">Morella rubra</name>
    <name type="common">Chinese bayberry</name>
    <dbReference type="NCBI Taxonomy" id="262757"/>
    <lineage>
        <taxon>Eukaryota</taxon>
        <taxon>Viridiplantae</taxon>
        <taxon>Streptophyta</taxon>
        <taxon>Embryophyta</taxon>
        <taxon>Tracheophyta</taxon>
        <taxon>Spermatophyta</taxon>
        <taxon>Magnoliopsida</taxon>
        <taxon>eudicotyledons</taxon>
        <taxon>Gunneridae</taxon>
        <taxon>Pentapetalae</taxon>
        <taxon>rosids</taxon>
        <taxon>fabids</taxon>
        <taxon>Fagales</taxon>
        <taxon>Myricaceae</taxon>
        <taxon>Morella</taxon>
    </lineage>
</organism>
<dbReference type="CDD" id="cd02440">
    <property type="entry name" value="AdoMet_MTases"/>
    <property type="match status" value="2"/>
</dbReference>
<feature type="domain" description="Methyltransferase type 11" evidence="1">
    <location>
        <begin position="140"/>
        <end position="226"/>
    </location>
</feature>
<dbReference type="SUPFAM" id="SSF53335">
    <property type="entry name" value="S-adenosyl-L-methionine-dependent methyltransferases"/>
    <property type="match status" value="2"/>
</dbReference>
<gene>
    <name evidence="2" type="ORF">CJ030_MR6G010819</name>
</gene>
<dbReference type="Proteomes" id="UP000516437">
    <property type="component" value="Chromosome 6"/>
</dbReference>
<dbReference type="InterPro" id="IPR029063">
    <property type="entry name" value="SAM-dependent_MTases_sf"/>
</dbReference>
<dbReference type="InterPro" id="IPR013216">
    <property type="entry name" value="Methyltransf_11"/>
</dbReference>
<evidence type="ECO:0000259" key="1">
    <source>
        <dbReference type="Pfam" id="PF08241"/>
    </source>
</evidence>